<dbReference type="Gene3D" id="2.60.40.420">
    <property type="entry name" value="Cupredoxins - blue copper proteins"/>
    <property type="match status" value="1"/>
</dbReference>
<proteinExistence type="inferred from homology"/>
<dbReference type="EMBL" id="CP017754">
    <property type="protein sequence ID" value="AOZ04989.1"/>
    <property type="molecule type" value="Genomic_DNA"/>
</dbReference>
<dbReference type="PROSITE" id="PS51007">
    <property type="entry name" value="CYTC"/>
    <property type="match status" value="1"/>
</dbReference>
<dbReference type="InterPro" id="IPR001505">
    <property type="entry name" value="Copper_CuA"/>
</dbReference>
<comment type="catalytic activity">
    <reaction evidence="16 19">
        <text>4 Fe(II)-[cytochrome c] + O2 + 8 H(+)(in) = 4 Fe(III)-[cytochrome c] + 2 H2O + 4 H(+)(out)</text>
        <dbReference type="Rhea" id="RHEA:11436"/>
        <dbReference type="Rhea" id="RHEA-COMP:10350"/>
        <dbReference type="Rhea" id="RHEA-COMP:14399"/>
        <dbReference type="ChEBI" id="CHEBI:15377"/>
        <dbReference type="ChEBI" id="CHEBI:15378"/>
        <dbReference type="ChEBI" id="CHEBI:15379"/>
        <dbReference type="ChEBI" id="CHEBI:29033"/>
        <dbReference type="ChEBI" id="CHEBI:29034"/>
        <dbReference type="EC" id="7.1.1.9"/>
    </reaction>
</comment>
<dbReference type="SUPFAM" id="SSF49503">
    <property type="entry name" value="Cupredoxins"/>
    <property type="match status" value="1"/>
</dbReference>
<dbReference type="InterPro" id="IPR045187">
    <property type="entry name" value="CcO_II"/>
</dbReference>
<evidence type="ECO:0000256" key="10">
    <source>
        <dbReference type="ARBA" id="ARBA00022982"/>
    </source>
</evidence>
<dbReference type="InterPro" id="IPR002429">
    <property type="entry name" value="CcO_II-like_C"/>
</dbReference>
<gene>
    <name evidence="26" type="ORF">BKK80_03460</name>
</gene>
<feature type="domain" description="Cytochrome oxidase subunit II copper A binding" evidence="23">
    <location>
        <begin position="128"/>
        <end position="268"/>
    </location>
</feature>
<dbReference type="InterPro" id="IPR036909">
    <property type="entry name" value="Cyt_c-like_dom_sf"/>
</dbReference>
<dbReference type="PRINTS" id="PR01166">
    <property type="entry name" value="CYCOXIDASEII"/>
</dbReference>
<dbReference type="NCBIfam" id="TIGR02866">
    <property type="entry name" value="CoxB"/>
    <property type="match status" value="1"/>
</dbReference>
<evidence type="ECO:0000256" key="8">
    <source>
        <dbReference type="ARBA" id="ARBA00022723"/>
    </source>
</evidence>
<evidence type="ECO:0000256" key="11">
    <source>
        <dbReference type="ARBA" id="ARBA00022989"/>
    </source>
</evidence>
<evidence type="ECO:0000256" key="5">
    <source>
        <dbReference type="ARBA" id="ARBA00022617"/>
    </source>
</evidence>
<keyword evidence="10 18" id="KW-0249">Electron transport</keyword>
<dbReference type="RefSeq" id="WP_071010888.1">
    <property type="nucleotide sequence ID" value="NZ_CP017754.1"/>
</dbReference>
<comment type="similarity">
    <text evidence="3 18">Belongs to the cytochrome c oxidase subunit 2 family.</text>
</comment>
<evidence type="ECO:0000313" key="26">
    <source>
        <dbReference type="EMBL" id="AOZ04989.1"/>
    </source>
</evidence>
<dbReference type="Pfam" id="PF13442">
    <property type="entry name" value="Cytochrome_CBB3"/>
    <property type="match status" value="1"/>
</dbReference>
<dbReference type="EC" id="7.1.1.9" evidence="19"/>
<evidence type="ECO:0000259" key="25">
    <source>
        <dbReference type="PROSITE" id="PS51007"/>
    </source>
</evidence>
<evidence type="ECO:0000256" key="13">
    <source>
        <dbReference type="ARBA" id="ARBA00023008"/>
    </source>
</evidence>
<feature type="domain" description="Cytochrome c" evidence="25">
    <location>
        <begin position="288"/>
        <end position="364"/>
    </location>
</feature>
<accession>A0ABM6F0S6</accession>
<dbReference type="Pfam" id="PF02790">
    <property type="entry name" value="COX2_TM"/>
    <property type="match status" value="1"/>
</dbReference>
<name>A0ABM6F0S6_9BURK</name>
<evidence type="ECO:0000256" key="2">
    <source>
        <dbReference type="ARBA" id="ARBA00004418"/>
    </source>
</evidence>
<evidence type="ECO:0000313" key="27">
    <source>
        <dbReference type="Proteomes" id="UP000177515"/>
    </source>
</evidence>
<evidence type="ECO:0000256" key="3">
    <source>
        <dbReference type="ARBA" id="ARBA00007866"/>
    </source>
</evidence>
<evidence type="ECO:0000256" key="1">
    <source>
        <dbReference type="ARBA" id="ARBA00004141"/>
    </source>
</evidence>
<dbReference type="InterPro" id="IPR036257">
    <property type="entry name" value="Cyt_c_oxidase_su2_TM_sf"/>
</dbReference>
<dbReference type="PANTHER" id="PTHR22888">
    <property type="entry name" value="CYTOCHROME C OXIDASE, SUBUNIT II"/>
    <property type="match status" value="1"/>
</dbReference>
<reference evidence="26 27" key="1">
    <citation type="submission" date="2016-10" db="EMBL/GenBank/DDBJ databases">
        <title>Complete genome sequences of three Cupriavidus strains isolated from various Malaysian environments.</title>
        <authorList>
            <person name="Abdullah A.A.-A."/>
            <person name="Shafie N.A.H."/>
            <person name="Lau N.S."/>
        </authorList>
    </citation>
    <scope>NUCLEOTIDE SEQUENCE [LARGE SCALE GENOMIC DNA]</scope>
    <source>
        <strain evidence="26 27">USMAA1020</strain>
    </source>
</reference>
<dbReference type="SUPFAM" id="SSF81464">
    <property type="entry name" value="Cytochrome c oxidase subunit II-like, transmembrane region"/>
    <property type="match status" value="1"/>
</dbReference>
<keyword evidence="6 18" id="KW-0679">Respiratory chain</keyword>
<keyword evidence="8 17" id="KW-0479">Metal-binding</keyword>
<dbReference type="Proteomes" id="UP000177515">
    <property type="component" value="Chromosome 1"/>
</dbReference>
<organism evidence="26 27">
    <name type="scientific">Cupriavidus malaysiensis</name>
    <dbReference type="NCBI Taxonomy" id="367825"/>
    <lineage>
        <taxon>Bacteria</taxon>
        <taxon>Pseudomonadati</taxon>
        <taxon>Pseudomonadota</taxon>
        <taxon>Betaproteobacteria</taxon>
        <taxon>Burkholderiales</taxon>
        <taxon>Burkholderiaceae</taxon>
        <taxon>Cupriavidus</taxon>
    </lineage>
</organism>
<comment type="function">
    <text evidence="15 19">Subunits I and II form the functional core of the enzyme complex. Electrons originating in cytochrome c are transferred via heme a and Cu(A) to the binuclear center formed by heme a3 and Cu(B).</text>
</comment>
<keyword evidence="11 21" id="KW-1133">Transmembrane helix</keyword>
<evidence type="ECO:0000256" key="7">
    <source>
        <dbReference type="ARBA" id="ARBA00022692"/>
    </source>
</evidence>
<dbReference type="PROSITE" id="PS00078">
    <property type="entry name" value="COX2"/>
    <property type="match status" value="1"/>
</dbReference>
<dbReference type="PROSITE" id="PS50999">
    <property type="entry name" value="COX2_TM"/>
    <property type="match status" value="1"/>
</dbReference>
<dbReference type="PANTHER" id="PTHR22888:SF9">
    <property type="entry name" value="CYTOCHROME C OXIDASE SUBUNIT 2"/>
    <property type="match status" value="1"/>
</dbReference>
<protein>
    <recommendedName>
        <fullName evidence="19">Cytochrome c oxidase subunit 2</fullName>
        <ecNumber evidence="19">7.1.1.9</ecNumber>
    </recommendedName>
</protein>
<dbReference type="InterPro" id="IPR009056">
    <property type="entry name" value="Cyt_c-like_dom"/>
</dbReference>
<feature type="transmembrane region" description="Helical" evidence="21">
    <location>
        <begin position="99"/>
        <end position="117"/>
    </location>
</feature>
<dbReference type="InterPro" id="IPR008972">
    <property type="entry name" value="Cupredoxin"/>
</dbReference>
<evidence type="ECO:0000256" key="14">
    <source>
        <dbReference type="ARBA" id="ARBA00023136"/>
    </source>
</evidence>
<keyword evidence="14 21" id="KW-0472">Membrane</keyword>
<dbReference type="Gene3D" id="1.10.287.90">
    <property type="match status" value="1"/>
</dbReference>
<keyword evidence="4 18" id="KW-0813">Transport</keyword>
<keyword evidence="12 17" id="KW-0408">Iron</keyword>
<comment type="cofactor">
    <cofactor evidence="19">
        <name>Cu cation</name>
        <dbReference type="ChEBI" id="CHEBI:23378"/>
    </cofactor>
    <text evidence="19">Binds a copper A center.</text>
</comment>
<feature type="signal peptide" evidence="22">
    <location>
        <begin position="1"/>
        <end position="22"/>
    </location>
</feature>
<keyword evidence="5 17" id="KW-0349">Heme</keyword>
<feature type="region of interest" description="Disordered" evidence="20">
    <location>
        <begin position="380"/>
        <end position="417"/>
    </location>
</feature>
<evidence type="ECO:0000256" key="19">
    <source>
        <dbReference type="RuleBase" id="RU004024"/>
    </source>
</evidence>
<sequence length="417" mass="45213">MKMWKKASAACLAGASLLVSQAAPAVTDMPGGPAVRQLNLAEPVTKIAEQIHWLNWMMLIICTVIFVCVFGVMFYSVFKHRKSKGAKPASFHESITVEVVWTVVPFLIVIAMALPATKTVVAMKDTTNSDITIKATGYQWKWGYDYLKGEGEGISFVSTLTTPREQINNEAPKGNTYLMEVDNEMVVPVNKKIRVVTTANDVIHAWMIPAFGVKQDAIPGFVRDTWFKAEKIGVYRGQCAELCGKEHAFMPIVVRVVSDADYTKWVDGKKKEMAAKADDPNKTWTLDEMKARGEKVYLANCAVCHQPNGKGGGPFPALDGSKIVNGPDAGQMHILLEGKGAMPVWKHLSDTELAAVMTFTRNNWGNHTGEVIQPRDFAGARTGKFPEGGGAAGAGEPKADDKAAGKQASLAGNRVAG</sequence>
<evidence type="ECO:0000256" key="18">
    <source>
        <dbReference type="RuleBase" id="RU000456"/>
    </source>
</evidence>
<keyword evidence="27" id="KW-1185">Reference proteome</keyword>
<feature type="domain" description="Cytochrome oxidase subunit II transmembrane region profile" evidence="24">
    <location>
        <begin position="32"/>
        <end position="127"/>
    </location>
</feature>
<dbReference type="Pfam" id="PF00116">
    <property type="entry name" value="COX2"/>
    <property type="match status" value="1"/>
</dbReference>
<evidence type="ECO:0000256" key="22">
    <source>
        <dbReference type="SAM" id="SignalP"/>
    </source>
</evidence>
<keyword evidence="13 19" id="KW-0186">Copper</keyword>
<evidence type="ECO:0000256" key="17">
    <source>
        <dbReference type="PROSITE-ProRule" id="PRU00433"/>
    </source>
</evidence>
<evidence type="ECO:0000256" key="9">
    <source>
        <dbReference type="ARBA" id="ARBA00022967"/>
    </source>
</evidence>
<dbReference type="Gene3D" id="1.10.760.10">
    <property type="entry name" value="Cytochrome c-like domain"/>
    <property type="match status" value="1"/>
</dbReference>
<evidence type="ECO:0000256" key="4">
    <source>
        <dbReference type="ARBA" id="ARBA00022448"/>
    </source>
</evidence>
<comment type="subcellular location">
    <subcellularLocation>
        <location evidence="18">Cell membrane</location>
        <topology evidence="18">Multi-pass membrane protein</topology>
    </subcellularLocation>
    <subcellularLocation>
        <location evidence="1">Membrane</location>
        <topology evidence="1">Multi-pass membrane protein</topology>
    </subcellularLocation>
    <subcellularLocation>
        <location evidence="2">Periplasm</location>
    </subcellularLocation>
</comment>
<evidence type="ECO:0000256" key="15">
    <source>
        <dbReference type="ARBA" id="ARBA00024688"/>
    </source>
</evidence>
<dbReference type="SUPFAM" id="SSF46626">
    <property type="entry name" value="Cytochrome c"/>
    <property type="match status" value="1"/>
</dbReference>
<evidence type="ECO:0000256" key="12">
    <source>
        <dbReference type="ARBA" id="ARBA00023004"/>
    </source>
</evidence>
<keyword evidence="22" id="KW-0732">Signal</keyword>
<evidence type="ECO:0000259" key="24">
    <source>
        <dbReference type="PROSITE" id="PS50999"/>
    </source>
</evidence>
<feature type="transmembrane region" description="Helical" evidence="21">
    <location>
        <begin position="53"/>
        <end position="78"/>
    </location>
</feature>
<evidence type="ECO:0000256" key="21">
    <source>
        <dbReference type="SAM" id="Phobius"/>
    </source>
</evidence>
<evidence type="ECO:0000256" key="16">
    <source>
        <dbReference type="ARBA" id="ARBA00047816"/>
    </source>
</evidence>
<evidence type="ECO:0000256" key="6">
    <source>
        <dbReference type="ARBA" id="ARBA00022660"/>
    </source>
</evidence>
<evidence type="ECO:0000259" key="23">
    <source>
        <dbReference type="PROSITE" id="PS50857"/>
    </source>
</evidence>
<dbReference type="InterPro" id="IPR034210">
    <property type="entry name" value="CcO_II_C"/>
</dbReference>
<dbReference type="InterPro" id="IPR014222">
    <property type="entry name" value="Cyt_c_oxidase_su2"/>
</dbReference>
<feature type="chain" id="PRO_5046646842" description="Cytochrome c oxidase subunit 2" evidence="22">
    <location>
        <begin position="23"/>
        <end position="417"/>
    </location>
</feature>
<keyword evidence="7 18" id="KW-0812">Transmembrane</keyword>
<dbReference type="CDD" id="cd13912">
    <property type="entry name" value="CcO_II_C"/>
    <property type="match status" value="1"/>
</dbReference>
<dbReference type="InterPro" id="IPR011759">
    <property type="entry name" value="Cyt_c_oxidase_su2_TM_dom"/>
</dbReference>
<evidence type="ECO:0000256" key="20">
    <source>
        <dbReference type="SAM" id="MobiDB-lite"/>
    </source>
</evidence>
<dbReference type="PROSITE" id="PS50857">
    <property type="entry name" value="COX2_CUA"/>
    <property type="match status" value="1"/>
</dbReference>
<keyword evidence="9" id="KW-1278">Translocase</keyword>